<comment type="subcellular location">
    <subcellularLocation>
        <location evidence="1">Membrane</location>
        <topology evidence="1">Single-pass membrane protein</topology>
    </subcellularLocation>
</comment>
<dbReference type="GO" id="GO:0016020">
    <property type="term" value="C:membrane"/>
    <property type="evidence" value="ECO:0007669"/>
    <property type="project" value="UniProtKB-SubCell"/>
</dbReference>
<evidence type="ECO:0000256" key="1">
    <source>
        <dbReference type="ARBA" id="ARBA00004167"/>
    </source>
</evidence>
<dbReference type="GO" id="GO:0009986">
    <property type="term" value="C:cell surface"/>
    <property type="evidence" value="ECO:0007669"/>
    <property type="project" value="TreeGrafter"/>
</dbReference>
<keyword evidence="4 7" id="KW-0472">Membrane</keyword>
<feature type="compositionally biased region" description="Gly residues" evidence="6">
    <location>
        <begin position="72"/>
        <end position="89"/>
    </location>
</feature>
<evidence type="ECO:0000256" key="5">
    <source>
        <dbReference type="ARBA" id="ARBA00025791"/>
    </source>
</evidence>
<dbReference type="InterPro" id="IPR045232">
    <property type="entry name" value="FAM234"/>
</dbReference>
<name>A0A1V4KTK9_PATFA</name>
<evidence type="ECO:0000256" key="6">
    <source>
        <dbReference type="SAM" id="MobiDB-lite"/>
    </source>
</evidence>
<evidence type="ECO:0000313" key="10">
    <source>
        <dbReference type="EMBL" id="OPJ87715.1"/>
    </source>
</evidence>
<comment type="caution">
    <text evidence="10">The sequence shown here is derived from an EMBL/GenBank/DDBJ whole genome shotgun (WGS) entry which is preliminary data.</text>
</comment>
<accession>A0A1V4KTK9</accession>
<dbReference type="Proteomes" id="UP000190648">
    <property type="component" value="Unassembled WGS sequence"/>
</dbReference>
<feature type="signal peptide" evidence="8">
    <location>
        <begin position="1"/>
        <end position="31"/>
    </location>
</feature>
<dbReference type="AlphaFoldDB" id="A0A1V4KTK9"/>
<reference evidence="10 11" key="1">
    <citation type="submission" date="2016-02" db="EMBL/GenBank/DDBJ databases">
        <title>Band-tailed pigeon sequencing and assembly.</title>
        <authorList>
            <person name="Soares A.E."/>
            <person name="Novak B.J."/>
            <person name="Rice E.S."/>
            <person name="O'Connell B."/>
            <person name="Chang D."/>
            <person name="Weber S."/>
            <person name="Shapiro B."/>
        </authorList>
    </citation>
    <scope>NUCLEOTIDE SEQUENCE [LARGE SCALE GENOMIC DNA]</scope>
    <source>
        <strain evidence="10">BTP2013</strain>
        <tissue evidence="10">Blood</tissue>
    </source>
</reference>
<feature type="domain" description="FAM234A/B beta-propeller" evidence="9">
    <location>
        <begin position="179"/>
        <end position="647"/>
    </location>
</feature>
<dbReference type="OrthoDB" id="6364780at2759"/>
<feature type="transmembrane region" description="Helical" evidence="7">
    <location>
        <begin position="147"/>
        <end position="167"/>
    </location>
</feature>
<keyword evidence="8" id="KW-0732">Signal</keyword>
<evidence type="ECO:0000313" key="11">
    <source>
        <dbReference type="Proteomes" id="UP000190648"/>
    </source>
</evidence>
<dbReference type="InterPro" id="IPR011047">
    <property type="entry name" value="Quinoprotein_ADH-like_sf"/>
</dbReference>
<evidence type="ECO:0000256" key="3">
    <source>
        <dbReference type="ARBA" id="ARBA00022989"/>
    </source>
</evidence>
<feature type="chain" id="PRO_5013047847" evidence="8">
    <location>
        <begin position="32"/>
        <end position="650"/>
    </location>
</feature>
<protein>
    <submittedName>
        <fullName evidence="10">Protein ITFG3</fullName>
    </submittedName>
</protein>
<evidence type="ECO:0000256" key="4">
    <source>
        <dbReference type="ARBA" id="ARBA00023136"/>
    </source>
</evidence>
<dbReference type="Pfam" id="PF23727">
    <property type="entry name" value="Beta-prop_FAM234A_B"/>
    <property type="match status" value="1"/>
</dbReference>
<dbReference type="SUPFAM" id="SSF50998">
    <property type="entry name" value="Quinoprotein alcohol dehydrogenase-like"/>
    <property type="match status" value="1"/>
</dbReference>
<dbReference type="PANTHER" id="PTHR21419">
    <property type="match status" value="1"/>
</dbReference>
<keyword evidence="2 7" id="KW-0812">Transmembrane</keyword>
<evidence type="ECO:0000256" key="2">
    <source>
        <dbReference type="ARBA" id="ARBA00022692"/>
    </source>
</evidence>
<dbReference type="InterPro" id="IPR055409">
    <property type="entry name" value="Beta-prop_FAM234A_B"/>
</dbReference>
<feature type="region of interest" description="Disordered" evidence="6">
    <location>
        <begin position="33"/>
        <end position="53"/>
    </location>
</feature>
<feature type="region of interest" description="Disordered" evidence="6">
    <location>
        <begin position="69"/>
        <end position="97"/>
    </location>
</feature>
<comment type="similarity">
    <text evidence="5">Belongs to the FAM234 family.</text>
</comment>
<keyword evidence="3 7" id="KW-1133">Transmembrane helix</keyword>
<evidence type="ECO:0000259" key="9">
    <source>
        <dbReference type="Pfam" id="PF23727"/>
    </source>
</evidence>
<sequence length="650" mass="71756">MPVRDCAVLSRSDRIKDLCLWLPVLPGLVLAGSPPAPPPPGHTARRGHCAGAPSGRAEAVTASRRHFRQGAVGDGGGSDGGGGAQGGEGCLNTDEGAAMDNKDSEAEIHPLKTEDVKAQENHENSVERRIISKQPSQLSQLSRWRTAAFFISLFLCLIIVFAFSFIIPCPERPVSERTWFRNYDNAAAYQFLAIEDVDEDKVQDVIFAFKASNSSSSFNRSCLDEGLPSPCAFIAAVSGTNGRALWEHPAAEEVEWLQCGIQQLGGSEAPGCLVVGKPVSLTAVDLRTGGIQWRQPSDFGANYTVLSPVSVIPDVDSDGVQDLIIFIATGDKIKSFIHSGKSGKQIGSAGSLDVAGKARYIRLNLDPSSYFLFYTENSLSAYSLKDLYTAATGMEINLPGLEQDPQWEKNIDRSTHRLPLLSFRDIRYLSKIPGRSRENILVVNSEMATLINAQNLQTLWTLNVSRVVSEPLLSYYKPDVLAIVLESEIRPNRKKVMIVESGSGAVQWDLKLNSRAESPGPATLYTADHRSTFLIWGDYQVPGNETRSRAPLQKLYLFHPSYTNVLLELRNSTDQIIAFNAALFERSRHACYVLLRGPQPSEELGLVSLMKRKLKEDVSESRVIWLNQVAVDSEQYVRDRLYRMRFHSRA</sequence>
<dbReference type="EMBL" id="LSYS01001700">
    <property type="protein sequence ID" value="OPJ87715.1"/>
    <property type="molecule type" value="Genomic_DNA"/>
</dbReference>
<gene>
    <name evidence="10" type="primary">ITFG3</name>
    <name evidence="10" type="ORF">AV530_001126</name>
</gene>
<keyword evidence="11" id="KW-1185">Reference proteome</keyword>
<proteinExistence type="inferred from homology"/>
<evidence type="ECO:0000256" key="8">
    <source>
        <dbReference type="SAM" id="SignalP"/>
    </source>
</evidence>
<dbReference type="PANTHER" id="PTHR21419:SF7">
    <property type="entry name" value="PROTEIN FAM234A"/>
    <property type="match status" value="1"/>
</dbReference>
<organism evidence="10 11">
    <name type="scientific">Patagioenas fasciata monilis</name>
    <dbReference type="NCBI Taxonomy" id="372326"/>
    <lineage>
        <taxon>Eukaryota</taxon>
        <taxon>Metazoa</taxon>
        <taxon>Chordata</taxon>
        <taxon>Craniata</taxon>
        <taxon>Vertebrata</taxon>
        <taxon>Euteleostomi</taxon>
        <taxon>Archelosauria</taxon>
        <taxon>Archosauria</taxon>
        <taxon>Dinosauria</taxon>
        <taxon>Saurischia</taxon>
        <taxon>Theropoda</taxon>
        <taxon>Coelurosauria</taxon>
        <taxon>Aves</taxon>
        <taxon>Neognathae</taxon>
        <taxon>Neoaves</taxon>
        <taxon>Columbimorphae</taxon>
        <taxon>Columbiformes</taxon>
        <taxon>Columbidae</taxon>
        <taxon>Patagioenas</taxon>
    </lineage>
</organism>
<evidence type="ECO:0000256" key="7">
    <source>
        <dbReference type="SAM" id="Phobius"/>
    </source>
</evidence>